<dbReference type="Proteomes" id="UP000053789">
    <property type="component" value="Unassembled WGS sequence"/>
</dbReference>
<keyword evidence="3" id="KW-1185">Reference proteome</keyword>
<gene>
    <name evidence="2" type="ORF">Z519_00256</name>
</gene>
<organism evidence="2 3">
    <name type="scientific">Cladophialophora bantiana (strain ATCC 10958 / CBS 173.52 / CDC B-1940 / NIH 8579)</name>
    <name type="common">Xylohypha bantiana</name>
    <dbReference type="NCBI Taxonomy" id="1442370"/>
    <lineage>
        <taxon>Eukaryota</taxon>
        <taxon>Fungi</taxon>
        <taxon>Dikarya</taxon>
        <taxon>Ascomycota</taxon>
        <taxon>Pezizomycotina</taxon>
        <taxon>Eurotiomycetes</taxon>
        <taxon>Chaetothyriomycetidae</taxon>
        <taxon>Chaetothyriales</taxon>
        <taxon>Herpotrichiellaceae</taxon>
        <taxon>Cladophialophora</taxon>
    </lineage>
</organism>
<dbReference type="GeneID" id="27693184"/>
<evidence type="ECO:0000313" key="3">
    <source>
        <dbReference type="Proteomes" id="UP000053789"/>
    </source>
</evidence>
<reference evidence="2" key="1">
    <citation type="submission" date="2015-01" db="EMBL/GenBank/DDBJ databases">
        <title>The Genome Sequence of Cladophialophora bantiana CBS 173.52.</title>
        <authorList>
            <consortium name="The Broad Institute Genomics Platform"/>
            <person name="Cuomo C."/>
            <person name="de Hoog S."/>
            <person name="Gorbushina A."/>
            <person name="Stielow B."/>
            <person name="Teixiera M."/>
            <person name="Abouelleil A."/>
            <person name="Chapman S.B."/>
            <person name="Priest M."/>
            <person name="Young S.K."/>
            <person name="Wortman J."/>
            <person name="Nusbaum C."/>
            <person name="Birren B."/>
        </authorList>
    </citation>
    <scope>NUCLEOTIDE SEQUENCE [LARGE SCALE GENOMIC DNA]</scope>
    <source>
        <strain evidence="2">CBS 173.52</strain>
    </source>
</reference>
<proteinExistence type="predicted"/>
<protein>
    <submittedName>
        <fullName evidence="2">Uncharacterized protein</fullName>
    </submittedName>
</protein>
<name>A0A0D2I5S3_CLAB1</name>
<dbReference type="HOGENOM" id="CLU_1266737_0_0_1"/>
<dbReference type="EMBL" id="KN846980">
    <property type="protein sequence ID" value="KIW98595.1"/>
    <property type="molecule type" value="Genomic_DNA"/>
</dbReference>
<dbReference type="RefSeq" id="XP_016625264.1">
    <property type="nucleotide sequence ID" value="XM_016758015.1"/>
</dbReference>
<dbReference type="VEuPathDB" id="FungiDB:Z519_00256"/>
<accession>A0A0D2I5S3</accession>
<feature type="region of interest" description="Disordered" evidence="1">
    <location>
        <begin position="136"/>
        <end position="158"/>
    </location>
</feature>
<evidence type="ECO:0000256" key="1">
    <source>
        <dbReference type="SAM" id="MobiDB-lite"/>
    </source>
</evidence>
<feature type="compositionally biased region" description="Basic and acidic residues" evidence="1">
    <location>
        <begin position="138"/>
        <end position="158"/>
    </location>
</feature>
<sequence length="218" mass="24432">MYAFKKATKEPEAASEEAALDLLAALLEKQKADLPLKKYWDVFTLVFTIMIKGEELFGVFETYPGSGMQHDLGEELNVNKYPEVAPPSSIMKPLSQPTTRARAWGCLTPVNVDKRCERPFHKMGVAYSFTRAGLTERSGLEPEHEDQSSNDPEMHKSPIDWDGEVLEFEDFTSAAAVEEVSHTEENVAGHEADRITNVLESCKPLALDIFELLLQSRL</sequence>
<dbReference type="AlphaFoldDB" id="A0A0D2I5S3"/>
<evidence type="ECO:0000313" key="2">
    <source>
        <dbReference type="EMBL" id="KIW98595.1"/>
    </source>
</evidence>